<dbReference type="InterPro" id="IPR011990">
    <property type="entry name" value="TPR-like_helical_dom_sf"/>
</dbReference>
<organism evidence="2 3">
    <name type="scientific">Bacillus cereus</name>
    <dbReference type="NCBI Taxonomy" id="1396"/>
    <lineage>
        <taxon>Bacteria</taxon>
        <taxon>Bacillati</taxon>
        <taxon>Bacillota</taxon>
        <taxon>Bacilli</taxon>
        <taxon>Bacillales</taxon>
        <taxon>Bacillaceae</taxon>
        <taxon>Bacillus</taxon>
        <taxon>Bacillus cereus group</taxon>
    </lineage>
</organism>
<dbReference type="SUPFAM" id="SSF48452">
    <property type="entry name" value="TPR-like"/>
    <property type="match status" value="1"/>
</dbReference>
<dbReference type="PANTHER" id="PTHR37038:SF14">
    <property type="entry name" value="TRANSCRIPTIONAL ACTIVATOR"/>
    <property type="match status" value="1"/>
</dbReference>
<dbReference type="EMBL" id="LOMT01000001">
    <property type="protein sequence ID" value="KXY04666.1"/>
    <property type="molecule type" value="Genomic_DNA"/>
</dbReference>
<evidence type="ECO:0000313" key="3">
    <source>
        <dbReference type="Proteomes" id="UP000075591"/>
    </source>
</evidence>
<dbReference type="SUPFAM" id="SSF47413">
    <property type="entry name" value="lambda repressor-like DNA-binding domains"/>
    <property type="match status" value="1"/>
</dbReference>
<dbReference type="Proteomes" id="UP000075591">
    <property type="component" value="Unassembled WGS sequence"/>
</dbReference>
<dbReference type="InterPro" id="IPR041315">
    <property type="entry name" value="PlcR_TPR"/>
</dbReference>
<dbReference type="SMART" id="SM00530">
    <property type="entry name" value="HTH_XRE"/>
    <property type="match status" value="1"/>
</dbReference>
<dbReference type="InterPro" id="IPR001387">
    <property type="entry name" value="Cro/C1-type_HTH"/>
</dbReference>
<comment type="caution">
    <text evidence="2">The sequence shown here is derived from an EMBL/GenBank/DDBJ whole genome shotgun (WGS) entry which is preliminary data.</text>
</comment>
<name>A0A150B835_BACCE</name>
<dbReference type="GO" id="GO:0003677">
    <property type="term" value="F:DNA binding"/>
    <property type="evidence" value="ECO:0007669"/>
    <property type="project" value="InterPro"/>
</dbReference>
<sequence length="289" mass="33493">MNIASHGKAIRRIRKIRGLSQSELGDGIGGQSFISRIEHGLVLPSIDTLLIIANRLEVSLEYLLESFRTENFQHITNKKKELRYLVGQGLYPEALQISKNELKAYNSDVDYVCFLKWVEAISEYKLGKIRYQQCIVKLHEILESKDTYFSDRNLFLDVQSSIATVYLSAGMLQQAIKNYEKIIEDNFIYTDENFKVIVLYNYANALKRNGLFKKGIEISEKAISMAKISGKSVVIGPLYYILGECKEGLHFHFDEIKACFDKAIYFFKAYDRLDLIEIMKKEHKKYYDE</sequence>
<dbReference type="PANTHER" id="PTHR37038">
    <property type="entry name" value="TRANSCRIPTIONAL REGULATOR-RELATED"/>
    <property type="match status" value="1"/>
</dbReference>
<dbReference type="Pfam" id="PF18768">
    <property type="entry name" value="RNPP_C"/>
    <property type="match status" value="1"/>
</dbReference>
<dbReference type="RefSeq" id="WP_017560033.1">
    <property type="nucleotide sequence ID" value="NZ_JARPVK010000001.1"/>
</dbReference>
<protein>
    <submittedName>
        <fullName evidence="2">Transcriptional regulator</fullName>
    </submittedName>
</protein>
<proteinExistence type="predicted"/>
<dbReference type="Gene3D" id="1.25.40.10">
    <property type="entry name" value="Tetratricopeptide repeat domain"/>
    <property type="match status" value="1"/>
</dbReference>
<dbReference type="InterPro" id="IPR053163">
    <property type="entry name" value="HTH-type_regulator_Rgg"/>
</dbReference>
<feature type="domain" description="HTH cro/C1-type" evidence="1">
    <location>
        <begin position="10"/>
        <end position="63"/>
    </location>
</feature>
<dbReference type="Pfam" id="PF01381">
    <property type="entry name" value="HTH_3"/>
    <property type="match status" value="1"/>
</dbReference>
<dbReference type="InterPro" id="IPR010982">
    <property type="entry name" value="Lambda_DNA-bd_dom_sf"/>
</dbReference>
<dbReference type="AlphaFoldDB" id="A0A150B835"/>
<evidence type="ECO:0000259" key="1">
    <source>
        <dbReference type="PROSITE" id="PS50943"/>
    </source>
</evidence>
<accession>A0A150B835</accession>
<dbReference type="CDD" id="cd00093">
    <property type="entry name" value="HTH_XRE"/>
    <property type="match status" value="1"/>
</dbReference>
<dbReference type="PATRIC" id="fig|1396.432.peg.3125"/>
<reference evidence="2 3" key="1">
    <citation type="submission" date="2015-12" db="EMBL/GenBank/DDBJ databases">
        <title>Bacillus cereus Group isolate.</title>
        <authorList>
            <person name="Kovac J."/>
        </authorList>
    </citation>
    <scope>NUCLEOTIDE SEQUENCE [LARGE SCALE GENOMIC DNA]</scope>
    <source>
        <strain evidence="2 3">FSL W8-0275</strain>
    </source>
</reference>
<dbReference type="PROSITE" id="PS50943">
    <property type="entry name" value="HTH_CROC1"/>
    <property type="match status" value="1"/>
</dbReference>
<gene>
    <name evidence="2" type="ORF">AT274_16910</name>
</gene>
<evidence type="ECO:0000313" key="2">
    <source>
        <dbReference type="EMBL" id="KXY04666.1"/>
    </source>
</evidence>